<protein>
    <submittedName>
        <fullName evidence="3">Class I SAM-dependent methyltransferase</fullName>
    </submittedName>
</protein>
<dbReference type="Gene3D" id="3.40.50.150">
    <property type="entry name" value="Vaccinia Virus protein VP39"/>
    <property type="match status" value="1"/>
</dbReference>
<evidence type="ECO:0000313" key="3">
    <source>
        <dbReference type="EMBL" id="RCN57141.1"/>
    </source>
</evidence>
<dbReference type="OrthoDB" id="5794052at2"/>
<keyword evidence="4" id="KW-1185">Reference proteome</keyword>
<evidence type="ECO:0000313" key="4">
    <source>
        <dbReference type="Proteomes" id="UP000253250"/>
    </source>
</evidence>
<dbReference type="AlphaFoldDB" id="A0A1C2FX57"/>
<dbReference type="GO" id="GO:0008168">
    <property type="term" value="F:methyltransferase activity"/>
    <property type="evidence" value="ECO:0007669"/>
    <property type="project" value="UniProtKB-KW"/>
</dbReference>
<keyword evidence="1 3" id="KW-0489">Methyltransferase</keyword>
<sequence>MPDMDWWRALWPDPDGVVQALGVVPGMRALDLACGDGYFTAALARRARPGCTVGLDLDPALLAQARAACADLPCDWRLGDAMAIGHSCPGPFDVVLMANTFHGVPDKVALARAVAAVLAPEGRFVIVNWYPRPREETVVLGKSRGPRTELRLSPEATMNAIAAAGFERHLIVPLAPYHYGLILRKPAQRDARDTALAPS</sequence>
<dbReference type="CDD" id="cd02440">
    <property type="entry name" value="AdoMet_MTases"/>
    <property type="match status" value="1"/>
</dbReference>
<gene>
    <name evidence="3" type="ORF">C4900_08430</name>
</gene>
<dbReference type="SUPFAM" id="SSF53335">
    <property type="entry name" value="S-adenosyl-L-methionine-dependent methyltransferases"/>
    <property type="match status" value="1"/>
</dbReference>
<proteinExistence type="predicted"/>
<evidence type="ECO:0000256" key="1">
    <source>
        <dbReference type="ARBA" id="ARBA00022603"/>
    </source>
</evidence>
<evidence type="ECO:0000256" key="2">
    <source>
        <dbReference type="ARBA" id="ARBA00022679"/>
    </source>
</evidence>
<dbReference type="InterPro" id="IPR029063">
    <property type="entry name" value="SAM-dependent_MTases_sf"/>
</dbReference>
<dbReference type="PANTHER" id="PTHR43861">
    <property type="entry name" value="TRANS-ACONITATE 2-METHYLTRANSFERASE-RELATED"/>
    <property type="match status" value="1"/>
</dbReference>
<name>A0A1C2FX57_9GAMM</name>
<dbReference type="GO" id="GO:0032259">
    <property type="term" value="P:methylation"/>
    <property type="evidence" value="ECO:0007669"/>
    <property type="project" value="UniProtKB-KW"/>
</dbReference>
<dbReference type="EMBL" id="PSYR01000002">
    <property type="protein sequence ID" value="RCN57141.1"/>
    <property type="molecule type" value="Genomic_DNA"/>
</dbReference>
<organism evidence="3 4">
    <name type="scientific">Acidiferrobacter thiooxydans</name>
    <dbReference type="NCBI Taxonomy" id="163359"/>
    <lineage>
        <taxon>Bacteria</taxon>
        <taxon>Pseudomonadati</taxon>
        <taxon>Pseudomonadota</taxon>
        <taxon>Gammaproteobacteria</taxon>
        <taxon>Acidiferrobacterales</taxon>
        <taxon>Acidiferrobacteraceae</taxon>
        <taxon>Acidiferrobacter</taxon>
    </lineage>
</organism>
<dbReference type="Pfam" id="PF13649">
    <property type="entry name" value="Methyltransf_25"/>
    <property type="match status" value="1"/>
</dbReference>
<dbReference type="InterPro" id="IPR041698">
    <property type="entry name" value="Methyltransf_25"/>
</dbReference>
<accession>A0A1C2FX57</accession>
<dbReference type="PANTHER" id="PTHR43861:SF1">
    <property type="entry name" value="TRANS-ACONITATE 2-METHYLTRANSFERASE"/>
    <property type="match status" value="1"/>
</dbReference>
<comment type="caution">
    <text evidence="3">The sequence shown here is derived from an EMBL/GenBank/DDBJ whole genome shotgun (WGS) entry which is preliminary data.</text>
</comment>
<keyword evidence="2 3" id="KW-0808">Transferase</keyword>
<reference evidence="3 4" key="1">
    <citation type="submission" date="2018-02" db="EMBL/GenBank/DDBJ databases">
        <title>Insights into the biology of acidophilic members of the Acidiferrobacteraceae family derived from comparative genomic analyses.</title>
        <authorList>
            <person name="Issotta F."/>
            <person name="Thyssen C."/>
            <person name="Mena C."/>
            <person name="Moya A."/>
            <person name="Bellenberg S."/>
            <person name="Sproer C."/>
            <person name="Covarrubias P.C."/>
            <person name="Sand W."/>
            <person name="Quatrini R."/>
            <person name="Vera M."/>
        </authorList>
    </citation>
    <scope>NUCLEOTIDE SEQUENCE [LARGE SCALE GENOMIC DNA]</scope>
    <source>
        <strain evidence="4">m-1</strain>
    </source>
</reference>
<dbReference type="STRING" id="163359.A9R16_05450"/>
<dbReference type="Proteomes" id="UP000253250">
    <property type="component" value="Unassembled WGS sequence"/>
</dbReference>